<dbReference type="InterPro" id="IPR016161">
    <property type="entry name" value="Ald_DH/histidinol_DH"/>
</dbReference>
<protein>
    <recommendedName>
        <fullName evidence="3">Aldehyde dehydrogenase domain-containing protein</fullName>
    </recommendedName>
</protein>
<evidence type="ECO:0008006" key="3">
    <source>
        <dbReference type="Google" id="ProtNLM"/>
    </source>
</evidence>
<accession>A0A074TFR6</accession>
<evidence type="ECO:0000313" key="1">
    <source>
        <dbReference type="EMBL" id="KEP68995.1"/>
    </source>
</evidence>
<dbReference type="GO" id="GO:0016491">
    <property type="term" value="F:oxidoreductase activity"/>
    <property type="evidence" value="ECO:0007669"/>
    <property type="project" value="InterPro"/>
</dbReference>
<dbReference type="AlphaFoldDB" id="A0A074TFR6"/>
<gene>
    <name evidence="1" type="ORF">DL1_07670</name>
</gene>
<proteinExistence type="predicted"/>
<dbReference type="STRING" id="1185766.SAMN05216224_11145"/>
<dbReference type="Proteomes" id="UP000027725">
    <property type="component" value="Unassembled WGS sequence"/>
</dbReference>
<dbReference type="eggNOG" id="COG1012">
    <property type="taxonomic scope" value="Bacteria"/>
</dbReference>
<reference evidence="1 2" key="1">
    <citation type="submission" date="2014-03" db="EMBL/GenBank/DDBJ databases">
        <title>The draft genome sequence of Thioclava dalianensis DLFJ1-1.</title>
        <authorList>
            <person name="Lai Q."/>
            <person name="Shao Z."/>
        </authorList>
    </citation>
    <scope>NUCLEOTIDE SEQUENCE [LARGE SCALE GENOMIC DNA]</scope>
    <source>
        <strain evidence="1 2">DLFJ1-1</strain>
    </source>
</reference>
<name>A0A074TFR6_9RHOB</name>
<evidence type="ECO:0000313" key="2">
    <source>
        <dbReference type="Proteomes" id="UP000027725"/>
    </source>
</evidence>
<comment type="caution">
    <text evidence="1">The sequence shown here is derived from an EMBL/GenBank/DDBJ whole genome shotgun (WGS) entry which is preliminary data.</text>
</comment>
<dbReference type="EMBL" id="JHEH01000020">
    <property type="protein sequence ID" value="KEP68995.1"/>
    <property type="molecule type" value="Genomic_DNA"/>
</dbReference>
<organism evidence="1 2">
    <name type="scientific">Thioclava dalianensis</name>
    <dbReference type="NCBI Taxonomy" id="1185766"/>
    <lineage>
        <taxon>Bacteria</taxon>
        <taxon>Pseudomonadati</taxon>
        <taxon>Pseudomonadota</taxon>
        <taxon>Alphaproteobacteria</taxon>
        <taxon>Rhodobacterales</taxon>
        <taxon>Paracoccaceae</taxon>
        <taxon>Thioclava</taxon>
    </lineage>
</organism>
<dbReference type="SUPFAM" id="SSF53720">
    <property type="entry name" value="ALDH-like"/>
    <property type="match status" value="1"/>
</dbReference>
<keyword evidence="2" id="KW-1185">Reference proteome</keyword>
<sequence>MRRRGFETTPLNLNDPSLLETRAYVNGIWEDRAARFAVHDPATGTMIAETGKPWAEARCTILYGASFIEWFSRESKRIKMLKRPVDVVGLKLGI</sequence>